<dbReference type="GeneTree" id="ENSGT00940000161627"/>
<dbReference type="PANTHER" id="PTHR46254">
    <property type="entry name" value="PROTEIN GVQW1-RELATED"/>
    <property type="match status" value="1"/>
</dbReference>
<dbReference type="AlphaFoldDB" id="A0A7N9CHJ2"/>
<organism evidence="2 3">
    <name type="scientific">Macaca fascicularis</name>
    <name type="common">Crab-eating macaque</name>
    <name type="synonym">Cynomolgus monkey</name>
    <dbReference type="NCBI Taxonomy" id="9541"/>
    <lineage>
        <taxon>Eukaryota</taxon>
        <taxon>Metazoa</taxon>
        <taxon>Chordata</taxon>
        <taxon>Craniata</taxon>
        <taxon>Vertebrata</taxon>
        <taxon>Euteleostomi</taxon>
        <taxon>Mammalia</taxon>
        <taxon>Eutheria</taxon>
        <taxon>Euarchontoglires</taxon>
        <taxon>Primates</taxon>
        <taxon>Haplorrhini</taxon>
        <taxon>Catarrhini</taxon>
        <taxon>Cercopithecidae</taxon>
        <taxon>Cercopithecinae</taxon>
        <taxon>Macaca</taxon>
    </lineage>
</organism>
<proteinExistence type="predicted"/>
<accession>A0A7N9CHJ2</accession>
<sequence>GCEGSGSREHVRLGHITLSLGAGRDSGGTRKAGEPQKQGAAPRTRGKVRPQERSATATIEHGVPCLAPLQPLALCSRSHLLSLKLDTAARMDGLDTVPNSFFFFFETESHSVAQAGVQWPDLSSLQPPPPGFKSFSCLSLLSSWDYRHVPSCLANFCIFSRDRVSPCWSGSSRTPDLR</sequence>
<dbReference type="PANTHER" id="PTHR46254:SF6">
    <property type="entry name" value="HIGH MOBILITY GROUP AT-HOOK 2"/>
    <property type="match status" value="1"/>
</dbReference>
<reference evidence="2" key="2">
    <citation type="submission" date="2025-08" db="UniProtKB">
        <authorList>
            <consortium name="Ensembl"/>
        </authorList>
    </citation>
    <scope>IDENTIFICATION</scope>
</reference>
<reference evidence="2" key="3">
    <citation type="submission" date="2025-09" db="UniProtKB">
        <authorList>
            <consortium name="Ensembl"/>
        </authorList>
    </citation>
    <scope>IDENTIFICATION</scope>
</reference>
<dbReference type="Proteomes" id="UP000233100">
    <property type="component" value="Chromosome 14"/>
</dbReference>
<protein>
    <submittedName>
        <fullName evidence="2">Uncharacterized protein</fullName>
    </submittedName>
</protein>
<feature type="region of interest" description="Disordered" evidence="1">
    <location>
        <begin position="18"/>
        <end position="54"/>
    </location>
</feature>
<evidence type="ECO:0000256" key="1">
    <source>
        <dbReference type="SAM" id="MobiDB-lite"/>
    </source>
</evidence>
<keyword evidence="3" id="KW-1185">Reference proteome</keyword>
<dbReference type="Ensembl" id="ENSMFAT00000100171.1">
    <property type="protein sequence ID" value="ENSMFAP00000049223.1"/>
    <property type="gene ID" value="ENSMFAG00000065728.1"/>
</dbReference>
<evidence type="ECO:0000313" key="2">
    <source>
        <dbReference type="Ensembl" id="ENSMFAP00000049223.1"/>
    </source>
</evidence>
<evidence type="ECO:0000313" key="3">
    <source>
        <dbReference type="Proteomes" id="UP000233100"/>
    </source>
</evidence>
<reference evidence="2 3" key="1">
    <citation type="submission" date="2013-03" db="EMBL/GenBank/DDBJ databases">
        <authorList>
            <person name="Warren W."/>
            <person name="Wilson R.K."/>
        </authorList>
    </citation>
    <scope>NUCLEOTIDE SEQUENCE</scope>
</reference>
<name>A0A7N9CHJ2_MACFA</name>